<name>A0A9X2RIN5_9PROT</name>
<dbReference type="NCBIfam" id="TIGR03725">
    <property type="entry name" value="T6A_YeaZ"/>
    <property type="match status" value="1"/>
</dbReference>
<dbReference type="InterPro" id="IPR043129">
    <property type="entry name" value="ATPase_NBD"/>
</dbReference>
<sequence length="202" mass="20669">MLLAIDTCLSRLTLGLKTDTGEMVSVSEEIGVGHAERIAPALAGLLREAGAEASQLSRIGVTVGPGSFMGQRVGIAFAKGLAMASGAETVPLTTLEAFAEAGGGTGAVAIDARRGQVYCQLFRRGEAIADPQLVSYDEAAASLAGAARRLGNAGPALGLAFEGPDFIPPEALLFLTGKKTPAPLRTLYLRAPDAKPARALLP</sequence>
<dbReference type="EC" id="2.3.1.234" evidence="2"/>
<dbReference type="Pfam" id="PF00814">
    <property type="entry name" value="TsaD"/>
    <property type="match status" value="1"/>
</dbReference>
<dbReference type="Proteomes" id="UP001142610">
    <property type="component" value="Unassembled WGS sequence"/>
</dbReference>
<dbReference type="EMBL" id="JANIBC010000001">
    <property type="protein sequence ID" value="MCQ8183768.1"/>
    <property type="molecule type" value="Genomic_DNA"/>
</dbReference>
<dbReference type="InterPro" id="IPR000905">
    <property type="entry name" value="Gcp-like_dom"/>
</dbReference>
<dbReference type="GO" id="GO:0061711">
    <property type="term" value="F:tRNA N(6)-L-threonylcarbamoyladenine synthase activity"/>
    <property type="evidence" value="ECO:0007669"/>
    <property type="project" value="UniProtKB-EC"/>
</dbReference>
<dbReference type="SUPFAM" id="SSF53067">
    <property type="entry name" value="Actin-like ATPase domain"/>
    <property type="match status" value="2"/>
</dbReference>
<reference evidence="2" key="1">
    <citation type="submission" date="2022-07" db="EMBL/GenBank/DDBJ databases">
        <title>Parvularcula maris sp. nov., an algicidal bacterium isolated from seawater.</title>
        <authorList>
            <person name="Li F."/>
        </authorList>
    </citation>
    <scope>NUCLEOTIDE SEQUENCE</scope>
    <source>
        <strain evidence="2">BGMRC 0090</strain>
    </source>
</reference>
<dbReference type="InterPro" id="IPR022496">
    <property type="entry name" value="T6A_TsaB"/>
</dbReference>
<evidence type="ECO:0000313" key="3">
    <source>
        <dbReference type="Proteomes" id="UP001142610"/>
    </source>
</evidence>
<gene>
    <name evidence="2" type="primary">tsaB</name>
    <name evidence="2" type="ORF">NOG11_00040</name>
</gene>
<evidence type="ECO:0000259" key="1">
    <source>
        <dbReference type="Pfam" id="PF00814"/>
    </source>
</evidence>
<evidence type="ECO:0000313" key="2">
    <source>
        <dbReference type="EMBL" id="MCQ8183768.1"/>
    </source>
</evidence>
<dbReference type="AlphaFoldDB" id="A0A9X2RIN5"/>
<keyword evidence="2" id="KW-0012">Acyltransferase</keyword>
<dbReference type="Gene3D" id="3.30.420.40">
    <property type="match status" value="1"/>
</dbReference>
<protein>
    <submittedName>
        <fullName evidence="2">tRNA (Adenosine(37)-N6)-threonylcarbamoyltransferase complex dimerization subunit type 1 TsaB</fullName>
        <ecNumber evidence="2">2.3.1.234</ecNumber>
    </submittedName>
</protein>
<keyword evidence="3" id="KW-1185">Reference proteome</keyword>
<dbReference type="RefSeq" id="WP_256617572.1">
    <property type="nucleotide sequence ID" value="NZ_JANIBC010000001.1"/>
</dbReference>
<accession>A0A9X2RIN5</accession>
<feature type="domain" description="Gcp-like" evidence="1">
    <location>
        <begin position="33"/>
        <end position="130"/>
    </location>
</feature>
<dbReference type="GO" id="GO:0002949">
    <property type="term" value="P:tRNA threonylcarbamoyladenosine modification"/>
    <property type="evidence" value="ECO:0007669"/>
    <property type="project" value="InterPro"/>
</dbReference>
<organism evidence="2 3">
    <name type="scientific">Parvularcula maris</name>
    <dbReference type="NCBI Taxonomy" id="2965077"/>
    <lineage>
        <taxon>Bacteria</taxon>
        <taxon>Pseudomonadati</taxon>
        <taxon>Pseudomonadota</taxon>
        <taxon>Alphaproteobacteria</taxon>
        <taxon>Parvularculales</taxon>
        <taxon>Parvularculaceae</taxon>
        <taxon>Parvularcula</taxon>
    </lineage>
</organism>
<keyword evidence="2" id="KW-0808">Transferase</keyword>
<proteinExistence type="predicted"/>
<comment type="caution">
    <text evidence="2">The sequence shown here is derived from an EMBL/GenBank/DDBJ whole genome shotgun (WGS) entry which is preliminary data.</text>
</comment>